<organism evidence="1 2">
    <name type="scientific">Penicillium flavigenum</name>
    <dbReference type="NCBI Taxonomy" id="254877"/>
    <lineage>
        <taxon>Eukaryota</taxon>
        <taxon>Fungi</taxon>
        <taxon>Dikarya</taxon>
        <taxon>Ascomycota</taxon>
        <taxon>Pezizomycotina</taxon>
        <taxon>Eurotiomycetes</taxon>
        <taxon>Eurotiomycetidae</taxon>
        <taxon>Eurotiales</taxon>
        <taxon>Aspergillaceae</taxon>
        <taxon>Penicillium</taxon>
    </lineage>
</organism>
<accession>A0A1V6SL77</accession>
<evidence type="ECO:0000313" key="2">
    <source>
        <dbReference type="Proteomes" id="UP000191342"/>
    </source>
</evidence>
<keyword evidence="2" id="KW-1185">Reference proteome</keyword>
<proteinExistence type="predicted"/>
<protein>
    <submittedName>
        <fullName evidence="1">Uncharacterized protein</fullName>
    </submittedName>
</protein>
<gene>
    <name evidence="1" type="ORF">PENFLA_c035G01406</name>
</gene>
<dbReference type="Proteomes" id="UP000191342">
    <property type="component" value="Unassembled WGS sequence"/>
</dbReference>
<name>A0A1V6SL77_9EURO</name>
<reference evidence="2" key="1">
    <citation type="journal article" date="2017" name="Nat. Microbiol.">
        <title>Global analysis of biosynthetic gene clusters reveals vast potential of secondary metabolite production in Penicillium species.</title>
        <authorList>
            <person name="Nielsen J.C."/>
            <person name="Grijseels S."/>
            <person name="Prigent S."/>
            <person name="Ji B."/>
            <person name="Dainat J."/>
            <person name="Nielsen K.F."/>
            <person name="Frisvad J.C."/>
            <person name="Workman M."/>
            <person name="Nielsen J."/>
        </authorList>
    </citation>
    <scope>NUCLEOTIDE SEQUENCE [LARGE SCALE GENOMIC DNA]</scope>
    <source>
        <strain evidence="2">IBT 14082</strain>
    </source>
</reference>
<dbReference type="AlphaFoldDB" id="A0A1V6SL77"/>
<comment type="caution">
    <text evidence="1">The sequence shown here is derived from an EMBL/GenBank/DDBJ whole genome shotgun (WGS) entry which is preliminary data.</text>
</comment>
<evidence type="ECO:0000313" key="1">
    <source>
        <dbReference type="EMBL" id="OQE14821.1"/>
    </source>
</evidence>
<sequence>MADFKSSAPAAAGYQRVPDFVILDETSVVKVVKLHGMRELDIKHAFLSTYYETIFLRKVDIQGVWTLQYSPVIAYDDQYAPQLGDITTRQGLFYLALLGQSDPAFTGSTGIARRNKKWTVSRENQ</sequence>
<dbReference type="EMBL" id="MLQL01000035">
    <property type="protein sequence ID" value="OQE14821.1"/>
    <property type="molecule type" value="Genomic_DNA"/>
</dbReference>
<dbReference type="OrthoDB" id="3796275at2759"/>